<accession>J0CS74</accession>
<organism evidence="2 3">
    <name type="scientific">Auricularia subglabra (strain TFB-10046 / SS5)</name>
    <name type="common">White-rot fungus</name>
    <name type="synonym">Auricularia delicata (strain TFB10046)</name>
    <dbReference type="NCBI Taxonomy" id="717982"/>
    <lineage>
        <taxon>Eukaryota</taxon>
        <taxon>Fungi</taxon>
        <taxon>Dikarya</taxon>
        <taxon>Basidiomycota</taxon>
        <taxon>Agaricomycotina</taxon>
        <taxon>Agaricomycetes</taxon>
        <taxon>Auriculariales</taxon>
        <taxon>Auriculariaceae</taxon>
        <taxon>Auricularia</taxon>
    </lineage>
</organism>
<evidence type="ECO:0000256" key="1">
    <source>
        <dbReference type="SAM" id="MobiDB-lite"/>
    </source>
</evidence>
<name>J0CS74_AURST</name>
<dbReference type="InParanoid" id="J0CS74"/>
<keyword evidence="3" id="KW-1185">Reference proteome</keyword>
<gene>
    <name evidence="2" type="ORF">AURDEDRAFT_177805</name>
</gene>
<dbReference type="AlphaFoldDB" id="J0CS74"/>
<evidence type="ECO:0000313" key="3">
    <source>
        <dbReference type="Proteomes" id="UP000006514"/>
    </source>
</evidence>
<reference evidence="3" key="1">
    <citation type="journal article" date="2012" name="Science">
        <title>The Paleozoic origin of enzymatic lignin decomposition reconstructed from 31 fungal genomes.</title>
        <authorList>
            <person name="Floudas D."/>
            <person name="Binder M."/>
            <person name="Riley R."/>
            <person name="Barry K."/>
            <person name="Blanchette R.A."/>
            <person name="Henrissat B."/>
            <person name="Martinez A.T."/>
            <person name="Otillar R."/>
            <person name="Spatafora J.W."/>
            <person name="Yadav J.S."/>
            <person name="Aerts A."/>
            <person name="Benoit I."/>
            <person name="Boyd A."/>
            <person name="Carlson A."/>
            <person name="Copeland A."/>
            <person name="Coutinho P.M."/>
            <person name="de Vries R.P."/>
            <person name="Ferreira P."/>
            <person name="Findley K."/>
            <person name="Foster B."/>
            <person name="Gaskell J."/>
            <person name="Glotzer D."/>
            <person name="Gorecki P."/>
            <person name="Heitman J."/>
            <person name="Hesse C."/>
            <person name="Hori C."/>
            <person name="Igarashi K."/>
            <person name="Jurgens J.A."/>
            <person name="Kallen N."/>
            <person name="Kersten P."/>
            <person name="Kohler A."/>
            <person name="Kuees U."/>
            <person name="Kumar T.K.A."/>
            <person name="Kuo A."/>
            <person name="LaButti K."/>
            <person name="Larrondo L.F."/>
            <person name="Lindquist E."/>
            <person name="Ling A."/>
            <person name="Lombard V."/>
            <person name="Lucas S."/>
            <person name="Lundell T."/>
            <person name="Martin R."/>
            <person name="McLaughlin D.J."/>
            <person name="Morgenstern I."/>
            <person name="Morin E."/>
            <person name="Murat C."/>
            <person name="Nagy L.G."/>
            <person name="Nolan M."/>
            <person name="Ohm R.A."/>
            <person name="Patyshakuliyeva A."/>
            <person name="Rokas A."/>
            <person name="Ruiz-Duenas F.J."/>
            <person name="Sabat G."/>
            <person name="Salamov A."/>
            <person name="Samejima M."/>
            <person name="Schmutz J."/>
            <person name="Slot J.C."/>
            <person name="St John F."/>
            <person name="Stenlid J."/>
            <person name="Sun H."/>
            <person name="Sun S."/>
            <person name="Syed K."/>
            <person name="Tsang A."/>
            <person name="Wiebenga A."/>
            <person name="Young D."/>
            <person name="Pisabarro A."/>
            <person name="Eastwood D.C."/>
            <person name="Martin F."/>
            <person name="Cullen D."/>
            <person name="Grigoriev I.V."/>
            <person name="Hibbett D.S."/>
        </authorList>
    </citation>
    <scope>NUCLEOTIDE SEQUENCE [LARGE SCALE GENOMIC DNA]</scope>
    <source>
        <strain evidence="3">TFB10046</strain>
    </source>
</reference>
<sequence>MLLLGSIASGQFLSWLDIRAMGSPARQVSTPTSVRELGQAAHRQPQIHLKARHRPAYIHSLPPTRPWSPVLNFIPTAEATPSRWRPGRLQRICGRASGPAPSSRIVREVRHPLPDPFAHEGTLSGRAPAPPVSRLHDQPRRRPMPPAAYRRSASAAAVRGSLTARSPVSRAVCSPARLIQPTPAISHHLLLAHFVPVDPGAQLSSGMPPTNPVSATHRSIVLAAHRVWTLSRWRSCGGSGVMLVFGL</sequence>
<feature type="region of interest" description="Disordered" evidence="1">
    <location>
        <begin position="113"/>
        <end position="152"/>
    </location>
</feature>
<dbReference type="KEGG" id="adl:AURDEDRAFT_177805"/>
<dbReference type="EMBL" id="JH688430">
    <property type="protein sequence ID" value="EJD33114.1"/>
    <property type="molecule type" value="Genomic_DNA"/>
</dbReference>
<evidence type="ECO:0000313" key="2">
    <source>
        <dbReference type="EMBL" id="EJD33114.1"/>
    </source>
</evidence>
<proteinExistence type="predicted"/>
<dbReference type="Proteomes" id="UP000006514">
    <property type="component" value="Unassembled WGS sequence"/>
</dbReference>
<protein>
    <submittedName>
        <fullName evidence="2">Uncharacterized protein</fullName>
    </submittedName>
</protein>